<dbReference type="InterPro" id="IPR004113">
    <property type="entry name" value="FAD-bd_oxidored_4_C"/>
</dbReference>
<keyword evidence="6" id="KW-0560">Oxidoreductase</keyword>
<name>A0A6S7DEY6_9BURK</name>
<dbReference type="InterPro" id="IPR016166">
    <property type="entry name" value="FAD-bd_PCMH"/>
</dbReference>
<dbReference type="InterPro" id="IPR051264">
    <property type="entry name" value="FAD-oxidored/transferase_4"/>
</dbReference>
<dbReference type="Pfam" id="PF01565">
    <property type="entry name" value="FAD_binding_4"/>
    <property type="match status" value="1"/>
</dbReference>
<dbReference type="InterPro" id="IPR036318">
    <property type="entry name" value="FAD-bd_PCMH-like_sf"/>
</dbReference>
<dbReference type="Gene3D" id="1.10.45.10">
    <property type="entry name" value="Vanillyl-alcohol Oxidase, Chain A, domain 4"/>
    <property type="match status" value="1"/>
</dbReference>
<proteinExistence type="inferred from homology"/>
<dbReference type="Gene3D" id="3.30.43.10">
    <property type="entry name" value="Uridine Diphospho-n-acetylenolpyruvylglucosamine Reductase, domain 2"/>
    <property type="match status" value="1"/>
</dbReference>
<dbReference type="SUPFAM" id="SSF56176">
    <property type="entry name" value="FAD-binding/transporter-associated domain-like"/>
    <property type="match status" value="1"/>
</dbReference>
<comment type="similarity">
    <text evidence="2">Belongs to the FAD-binding oxidoreductase/transferase type 4 family.</text>
</comment>
<dbReference type="InterPro" id="IPR016164">
    <property type="entry name" value="FAD-linked_Oxase-like_C"/>
</dbReference>
<dbReference type="FunFam" id="1.10.45.10:FF:000001">
    <property type="entry name" value="D-lactate dehydrogenase mitochondrial"/>
    <property type="match status" value="1"/>
</dbReference>
<dbReference type="InterPro" id="IPR016167">
    <property type="entry name" value="FAD-bd_PCMH_sub1"/>
</dbReference>
<dbReference type="Gene3D" id="3.30.70.2190">
    <property type="match status" value="1"/>
</dbReference>
<gene>
    <name evidence="6" type="ORF">LMG26788_01481</name>
</gene>
<dbReference type="InterPro" id="IPR016171">
    <property type="entry name" value="Vanillyl_alc_oxidase_C-sub2"/>
</dbReference>
<dbReference type="Pfam" id="PF02913">
    <property type="entry name" value="FAD-oxidase_C"/>
    <property type="match status" value="1"/>
</dbReference>
<protein>
    <submittedName>
        <fullName evidence="6">Putative FAD-linked oxidoreductase</fullName>
        <ecNumber evidence="6">1.-.-.-</ecNumber>
    </submittedName>
</protein>
<dbReference type="PANTHER" id="PTHR43716">
    <property type="entry name" value="D-2-HYDROXYGLUTARATE DEHYDROGENASE, MITOCHONDRIAL"/>
    <property type="match status" value="1"/>
</dbReference>
<sequence length="473" mass="50692">MHDELLGALRRIVGPANVLAGDDKASYETDWRGQVHGSALAVVRPGSVEQTRAVVQQCADRHVAIVPQGGNTGLAAGATPDASGSQVILSLRRLTAIRKVDRANMTVTVEAGCTLQGLRESLMAQGLLFPLSLGSEGTCTIGGNLATNAGGAQALRFGNARDLCLGLEFLTADGELVSELGGLRKNNTGFDLKGLIIGSEGSLGIITAATLKIEHAPASSVCAWMGLRNVDSAVALLRRCQASLGTELTSFEFMNRASLELAADAFPGMPIPFLDNKDVEQFALMQLDSQAPHETLQARIEQTLGAAMDDAELIDASISDSMQRAKSFWLIRENIVLAQASKPHVVNVDISVPISAVNRFLVLSARKIEERHGALPIVCFGHLGDGNLHFSVHTSRLHEAAVTPNIEDDLRNELYRIVLDLEGSFSAEHGIGARKTSHLRKYKAGARLRMMQRIKQALDPRNLLNPGKVVQPD</sequence>
<keyword evidence="3" id="KW-0285">Flavoprotein</keyword>
<dbReference type="Gene3D" id="3.30.465.10">
    <property type="match status" value="1"/>
</dbReference>
<comment type="cofactor">
    <cofactor evidence="1">
        <name>FAD</name>
        <dbReference type="ChEBI" id="CHEBI:57692"/>
    </cofactor>
</comment>
<dbReference type="EMBL" id="CADIKZ010000003">
    <property type="protein sequence ID" value="CAB3845477.1"/>
    <property type="molecule type" value="Genomic_DNA"/>
</dbReference>
<dbReference type="GO" id="GO:0071949">
    <property type="term" value="F:FAD binding"/>
    <property type="evidence" value="ECO:0007669"/>
    <property type="project" value="InterPro"/>
</dbReference>
<dbReference type="GO" id="GO:0022904">
    <property type="term" value="P:respiratory electron transport chain"/>
    <property type="evidence" value="ECO:0007669"/>
    <property type="project" value="TreeGrafter"/>
</dbReference>
<dbReference type="PANTHER" id="PTHR43716:SF2">
    <property type="entry name" value="BLL6224 PROTEIN"/>
    <property type="match status" value="1"/>
</dbReference>
<evidence type="ECO:0000256" key="1">
    <source>
        <dbReference type="ARBA" id="ARBA00001974"/>
    </source>
</evidence>
<keyword evidence="7" id="KW-1185">Reference proteome</keyword>
<dbReference type="InterPro" id="IPR006094">
    <property type="entry name" value="Oxid_FAD_bind_N"/>
</dbReference>
<dbReference type="SUPFAM" id="SSF55103">
    <property type="entry name" value="FAD-linked oxidases, C-terminal domain"/>
    <property type="match status" value="1"/>
</dbReference>
<evidence type="ECO:0000256" key="3">
    <source>
        <dbReference type="ARBA" id="ARBA00022630"/>
    </source>
</evidence>
<evidence type="ECO:0000259" key="5">
    <source>
        <dbReference type="PROSITE" id="PS51387"/>
    </source>
</evidence>
<evidence type="ECO:0000256" key="4">
    <source>
        <dbReference type="ARBA" id="ARBA00022827"/>
    </source>
</evidence>
<organism evidence="6 7">
    <name type="scientific">Achromobacter pulmonis</name>
    <dbReference type="NCBI Taxonomy" id="1389932"/>
    <lineage>
        <taxon>Bacteria</taxon>
        <taxon>Pseudomonadati</taxon>
        <taxon>Pseudomonadota</taxon>
        <taxon>Betaproteobacteria</taxon>
        <taxon>Burkholderiales</taxon>
        <taxon>Alcaligenaceae</taxon>
        <taxon>Achromobacter</taxon>
    </lineage>
</organism>
<dbReference type="Gene3D" id="3.30.70.2740">
    <property type="match status" value="1"/>
</dbReference>
<dbReference type="AlphaFoldDB" id="A0A6S7DEY6"/>
<keyword evidence="4" id="KW-0274">FAD</keyword>
<dbReference type="InterPro" id="IPR016169">
    <property type="entry name" value="FAD-bd_PCMH_sub2"/>
</dbReference>
<evidence type="ECO:0000313" key="7">
    <source>
        <dbReference type="Proteomes" id="UP000494203"/>
    </source>
</evidence>
<dbReference type="GO" id="GO:0016491">
    <property type="term" value="F:oxidoreductase activity"/>
    <property type="evidence" value="ECO:0007669"/>
    <property type="project" value="UniProtKB-KW"/>
</dbReference>
<dbReference type="Proteomes" id="UP000494203">
    <property type="component" value="Unassembled WGS sequence"/>
</dbReference>
<evidence type="ECO:0000313" key="6">
    <source>
        <dbReference type="EMBL" id="CAB3845477.1"/>
    </source>
</evidence>
<accession>A0A6S7DEY6</accession>
<feature type="domain" description="FAD-binding PCMH-type" evidence="5">
    <location>
        <begin position="35"/>
        <end position="216"/>
    </location>
</feature>
<dbReference type="EC" id="1.-.-.-" evidence="6"/>
<dbReference type="PROSITE" id="PS51387">
    <property type="entry name" value="FAD_PCMH"/>
    <property type="match status" value="1"/>
</dbReference>
<evidence type="ECO:0000256" key="2">
    <source>
        <dbReference type="ARBA" id="ARBA00008000"/>
    </source>
</evidence>
<reference evidence="6 7" key="1">
    <citation type="submission" date="2020-04" db="EMBL/GenBank/DDBJ databases">
        <authorList>
            <person name="De Canck E."/>
        </authorList>
    </citation>
    <scope>NUCLEOTIDE SEQUENCE [LARGE SCALE GENOMIC DNA]</scope>
    <source>
        <strain evidence="6 7">LMG 26788</strain>
    </source>
</reference>